<keyword evidence="1" id="KW-0812">Transmembrane</keyword>
<protein>
    <submittedName>
        <fullName evidence="2">Uncharacterized protein</fullName>
    </submittedName>
</protein>
<keyword evidence="1" id="KW-0472">Membrane</keyword>
<sequence length="141" mass="15442">MIKSQYITLFAILSAISLLAMGTLNLATPTCAITIQSERLIQLISLLIVIPTLVPFLAYSYYSKTDASRHLVVFLLPFVAFNVISSAQRHHNIMEPLKNSFSLISVSYASGSENQMASVSTNAHGSFSLAENAQTDCLRTR</sequence>
<keyword evidence="3" id="KW-1185">Reference proteome</keyword>
<evidence type="ECO:0000313" key="2">
    <source>
        <dbReference type="EMBL" id="GAA3941186.1"/>
    </source>
</evidence>
<feature type="transmembrane region" description="Helical" evidence="1">
    <location>
        <begin position="67"/>
        <end position="84"/>
    </location>
</feature>
<feature type="transmembrane region" description="Helical" evidence="1">
    <location>
        <begin position="40"/>
        <end position="61"/>
    </location>
</feature>
<evidence type="ECO:0000256" key="1">
    <source>
        <dbReference type="SAM" id="Phobius"/>
    </source>
</evidence>
<evidence type="ECO:0000313" key="3">
    <source>
        <dbReference type="Proteomes" id="UP001501565"/>
    </source>
</evidence>
<feature type="transmembrane region" description="Helical" evidence="1">
    <location>
        <begin position="6"/>
        <end position="28"/>
    </location>
</feature>
<proteinExistence type="predicted"/>
<reference evidence="3" key="1">
    <citation type="journal article" date="2019" name="Int. J. Syst. Evol. Microbiol.">
        <title>The Global Catalogue of Microorganisms (GCM) 10K type strain sequencing project: providing services to taxonomists for standard genome sequencing and annotation.</title>
        <authorList>
            <consortium name="The Broad Institute Genomics Platform"/>
            <consortium name="The Broad Institute Genome Sequencing Center for Infectious Disease"/>
            <person name="Wu L."/>
            <person name="Ma J."/>
        </authorList>
    </citation>
    <scope>NUCLEOTIDE SEQUENCE [LARGE SCALE GENOMIC DNA]</scope>
    <source>
        <strain evidence="3">JCM 17551</strain>
    </source>
</reference>
<accession>A0ABP7NA99</accession>
<dbReference type="Proteomes" id="UP001501565">
    <property type="component" value="Unassembled WGS sequence"/>
</dbReference>
<organism evidence="2 3">
    <name type="scientific">Litoribacillus peritrichatus</name>
    <dbReference type="NCBI Taxonomy" id="718191"/>
    <lineage>
        <taxon>Bacteria</taxon>
        <taxon>Pseudomonadati</taxon>
        <taxon>Pseudomonadota</taxon>
        <taxon>Gammaproteobacteria</taxon>
        <taxon>Oceanospirillales</taxon>
        <taxon>Oceanospirillaceae</taxon>
        <taxon>Litoribacillus</taxon>
    </lineage>
</organism>
<dbReference type="RefSeq" id="WP_344800567.1">
    <property type="nucleotide sequence ID" value="NZ_BAABBN010000015.1"/>
</dbReference>
<keyword evidence="1" id="KW-1133">Transmembrane helix</keyword>
<name>A0ABP7NA99_9GAMM</name>
<gene>
    <name evidence="2" type="ORF">GCM10022277_41450</name>
</gene>
<dbReference type="EMBL" id="BAABBN010000015">
    <property type="protein sequence ID" value="GAA3941186.1"/>
    <property type="molecule type" value="Genomic_DNA"/>
</dbReference>
<comment type="caution">
    <text evidence="2">The sequence shown here is derived from an EMBL/GenBank/DDBJ whole genome shotgun (WGS) entry which is preliminary data.</text>
</comment>